<feature type="disulfide bond" evidence="10">
    <location>
        <begin position="384"/>
        <end position="399"/>
    </location>
</feature>
<dbReference type="InterPro" id="IPR050685">
    <property type="entry name" value="LDLR"/>
</dbReference>
<dbReference type="EMBL" id="AMQN01011098">
    <property type="status" value="NOT_ANNOTATED_CDS"/>
    <property type="molecule type" value="Genomic_DNA"/>
</dbReference>
<dbReference type="EnsemblMetazoa" id="CapteT215667">
    <property type="protein sequence ID" value="CapteP215667"/>
    <property type="gene ID" value="CapteG215667"/>
</dbReference>
<feature type="disulfide bond" evidence="10">
    <location>
        <begin position="139"/>
        <end position="154"/>
    </location>
</feature>
<feature type="disulfide bond" evidence="10">
    <location>
        <begin position="90"/>
        <end position="108"/>
    </location>
</feature>
<evidence type="ECO:0000313" key="13">
    <source>
        <dbReference type="Proteomes" id="UP000014760"/>
    </source>
</evidence>
<dbReference type="EMBL" id="AMQN01011099">
    <property type="status" value="NOT_ANNOTATED_CDS"/>
    <property type="molecule type" value="Genomic_DNA"/>
</dbReference>
<evidence type="ECO:0008006" key="14">
    <source>
        <dbReference type="Google" id="ProtNLM"/>
    </source>
</evidence>
<evidence type="ECO:0000256" key="6">
    <source>
        <dbReference type="ARBA" id="ARBA00022989"/>
    </source>
</evidence>
<dbReference type="AlphaFoldDB" id="R7TTL4"/>
<reference evidence="11 13" key="2">
    <citation type="journal article" date="2013" name="Nature">
        <title>Insights into bilaterian evolution from three spiralian genomes.</title>
        <authorList>
            <person name="Simakov O."/>
            <person name="Marletaz F."/>
            <person name="Cho S.J."/>
            <person name="Edsinger-Gonzales E."/>
            <person name="Havlak P."/>
            <person name="Hellsten U."/>
            <person name="Kuo D.H."/>
            <person name="Larsson T."/>
            <person name="Lv J."/>
            <person name="Arendt D."/>
            <person name="Savage R."/>
            <person name="Osoegawa K."/>
            <person name="de Jong P."/>
            <person name="Grimwood J."/>
            <person name="Chapman J.A."/>
            <person name="Shapiro H."/>
            <person name="Aerts A."/>
            <person name="Otillar R.P."/>
            <person name="Terry A.Y."/>
            <person name="Boore J.L."/>
            <person name="Grigoriev I.V."/>
            <person name="Lindberg D.R."/>
            <person name="Seaver E.C."/>
            <person name="Weisblat D.A."/>
            <person name="Putnam N.H."/>
            <person name="Rokhsar D.S."/>
        </authorList>
    </citation>
    <scope>NUCLEOTIDE SEQUENCE</scope>
    <source>
        <strain evidence="11 13">I ESC-2004</strain>
    </source>
</reference>
<dbReference type="GO" id="GO:0005886">
    <property type="term" value="C:plasma membrane"/>
    <property type="evidence" value="ECO:0007669"/>
    <property type="project" value="TreeGrafter"/>
</dbReference>
<accession>R7TTL4</accession>
<dbReference type="Gene3D" id="4.10.400.10">
    <property type="entry name" value="Low-density Lipoprotein Receptor"/>
    <property type="match status" value="7"/>
</dbReference>
<dbReference type="SMART" id="SM00192">
    <property type="entry name" value="LDLa"/>
    <property type="match status" value="10"/>
</dbReference>
<evidence type="ECO:0000313" key="12">
    <source>
        <dbReference type="EnsemblMetazoa" id="CapteP215667"/>
    </source>
</evidence>
<keyword evidence="3" id="KW-0812">Transmembrane</keyword>
<comment type="subcellular location">
    <subcellularLocation>
        <location evidence="2">Endomembrane system</location>
    </subcellularLocation>
    <subcellularLocation>
        <location evidence="1">Membrane</location>
        <topology evidence="1">Single-pass membrane protein</topology>
    </subcellularLocation>
</comment>
<feature type="disulfide bond" evidence="10">
    <location>
        <begin position="204"/>
        <end position="216"/>
    </location>
</feature>
<gene>
    <name evidence="11" type="ORF">CAPTEDRAFT_215667</name>
</gene>
<evidence type="ECO:0000256" key="3">
    <source>
        <dbReference type="ARBA" id="ARBA00022692"/>
    </source>
</evidence>
<dbReference type="GO" id="GO:0016192">
    <property type="term" value="P:vesicle-mediated transport"/>
    <property type="evidence" value="ECO:0007669"/>
    <property type="project" value="UniProtKB-ARBA"/>
</dbReference>
<keyword evidence="8 10" id="KW-1015">Disulfide bond</keyword>
<evidence type="ECO:0000256" key="1">
    <source>
        <dbReference type="ARBA" id="ARBA00004167"/>
    </source>
</evidence>
<keyword evidence="6" id="KW-1133">Transmembrane helix</keyword>
<organism evidence="11">
    <name type="scientific">Capitella teleta</name>
    <name type="common">Polychaete worm</name>
    <dbReference type="NCBI Taxonomy" id="283909"/>
    <lineage>
        <taxon>Eukaryota</taxon>
        <taxon>Metazoa</taxon>
        <taxon>Spiralia</taxon>
        <taxon>Lophotrochozoa</taxon>
        <taxon>Annelida</taxon>
        <taxon>Polychaeta</taxon>
        <taxon>Sedentaria</taxon>
        <taxon>Scolecida</taxon>
        <taxon>Capitellidae</taxon>
        <taxon>Capitella</taxon>
    </lineage>
</organism>
<dbReference type="HOGENOM" id="CLU_499910_0_0_1"/>
<dbReference type="CDD" id="cd00112">
    <property type="entry name" value="LDLa"/>
    <property type="match status" value="6"/>
</dbReference>
<dbReference type="PANTHER" id="PTHR24270:SF62">
    <property type="entry name" value="LOW-DENSITY LIPOPROTEIN RECEPTOR-RELATED PROTEIN 2"/>
    <property type="match status" value="1"/>
</dbReference>
<dbReference type="PROSITE" id="PS01209">
    <property type="entry name" value="LDLRA_1"/>
    <property type="match status" value="3"/>
</dbReference>
<feature type="disulfide bond" evidence="10">
    <location>
        <begin position="364"/>
        <end position="376"/>
    </location>
</feature>
<dbReference type="FunFam" id="4.10.400.10:FF:000034">
    <property type="entry name" value="Low-density lipoprotein receptor-related protein 2"/>
    <property type="match status" value="1"/>
</dbReference>
<name>R7TTL4_CAPTE</name>
<keyword evidence="13" id="KW-1185">Reference proteome</keyword>
<dbReference type="STRING" id="283909.R7TTL4"/>
<dbReference type="Proteomes" id="UP000014760">
    <property type="component" value="Unassembled WGS sequence"/>
</dbReference>
<dbReference type="PROSITE" id="PS50068">
    <property type="entry name" value="LDLRA_2"/>
    <property type="match status" value="10"/>
</dbReference>
<feature type="disulfide bond" evidence="10">
    <location>
        <begin position="288"/>
        <end position="300"/>
    </location>
</feature>
<evidence type="ECO:0000256" key="2">
    <source>
        <dbReference type="ARBA" id="ARBA00004308"/>
    </source>
</evidence>
<dbReference type="InterPro" id="IPR002172">
    <property type="entry name" value="LDrepeatLR_classA_rpt"/>
</dbReference>
<keyword evidence="9" id="KW-0325">Glycoprotein</keyword>
<evidence type="ECO:0000256" key="4">
    <source>
        <dbReference type="ARBA" id="ARBA00022729"/>
    </source>
</evidence>
<evidence type="ECO:0000256" key="10">
    <source>
        <dbReference type="PROSITE-ProRule" id="PRU00124"/>
    </source>
</evidence>
<dbReference type="OrthoDB" id="10062665at2759"/>
<keyword evidence="4" id="KW-0732">Signal</keyword>
<dbReference type="InterPro" id="IPR023415">
    <property type="entry name" value="LDLR_class-A_CS"/>
</dbReference>
<sequence length="545" mass="58033">MSACTAMPPSPPVVKGHLSAFLIAGALSNHGDATTKRIAQMACGPSEFFCHDGTKCITWSWKCDGEEDCADGTDEEDCDVTECGVDEFKCSDGKCIPPSYLCDGENDCPDSADEEDCSCVVHDTKCEIDGHCFSLKNWCDGYDHCPDGSDEIRCNAPCPFDLFECGGKCKRPEMVCDKKPQCLDFSDEQQSCGLHHLSMIIQGCDDGEFQCANGPCIAVNAWCDGVVDCSDGSDEAANCALSEDCPSGLKCPGEGSAGFLGCFAPSQKCDGILACKRSSEESDCIDVCDEGAHRCNSGGCYYPYEQCNSVFDCFDGSDEVNCTSCGQPDRFDCAVETSRCIDVSLRCDGKADCPNGSDEDEADCSEVECQVGYVKCGNKCGKSCDGIQHCVDGADERDCSSVCTIGQFPCSGNLPICRNIDQWCDGYIDCPGATDEPEGCRESCPAGYQYCNVTGDCTHSRVLCDGNAHAAYCPGGIFIGEALNCECDASLGTVPCDTGPCVFTWEWCNGYPECPDGSDEKEGCVDYYDGNGSGSGSGSYVYDGF</sequence>
<feature type="disulfide bond" evidence="10">
    <location>
        <begin position="83"/>
        <end position="95"/>
    </location>
</feature>
<dbReference type="SUPFAM" id="SSF57424">
    <property type="entry name" value="LDL receptor-like module"/>
    <property type="match status" value="8"/>
</dbReference>
<dbReference type="GO" id="GO:0012505">
    <property type="term" value="C:endomembrane system"/>
    <property type="evidence" value="ECO:0007669"/>
    <property type="project" value="UniProtKB-SubCell"/>
</dbReference>
<evidence type="ECO:0000256" key="9">
    <source>
        <dbReference type="ARBA" id="ARBA00023180"/>
    </source>
</evidence>
<keyword evidence="7" id="KW-0472">Membrane</keyword>
<feature type="disulfide bond" evidence="10">
    <location>
        <begin position="295"/>
        <end position="313"/>
    </location>
</feature>
<feature type="disulfide bond" evidence="10">
    <location>
        <begin position="102"/>
        <end position="117"/>
    </location>
</feature>
<feature type="disulfide bond" evidence="10">
    <location>
        <begin position="63"/>
        <end position="78"/>
    </location>
</feature>
<dbReference type="InterPro" id="IPR036055">
    <property type="entry name" value="LDL_receptor-like_sf"/>
</dbReference>
<evidence type="ECO:0000256" key="7">
    <source>
        <dbReference type="ARBA" id="ARBA00023136"/>
    </source>
</evidence>
<evidence type="ECO:0000313" key="11">
    <source>
        <dbReference type="EMBL" id="ELT97024.1"/>
    </source>
</evidence>
<reference evidence="12" key="3">
    <citation type="submission" date="2015-06" db="UniProtKB">
        <authorList>
            <consortium name="EnsemblMetazoa"/>
        </authorList>
    </citation>
    <scope>IDENTIFICATION</scope>
</reference>
<feature type="disulfide bond" evidence="10">
    <location>
        <begin position="307"/>
        <end position="322"/>
    </location>
</feature>
<reference evidence="13" key="1">
    <citation type="submission" date="2012-12" db="EMBL/GenBank/DDBJ databases">
        <authorList>
            <person name="Hellsten U."/>
            <person name="Grimwood J."/>
            <person name="Chapman J.A."/>
            <person name="Shapiro H."/>
            <person name="Aerts A."/>
            <person name="Otillar R.P."/>
            <person name="Terry A.Y."/>
            <person name="Boore J.L."/>
            <person name="Simakov O."/>
            <person name="Marletaz F."/>
            <person name="Cho S.-J."/>
            <person name="Edsinger-Gonzales E."/>
            <person name="Havlak P."/>
            <person name="Kuo D.-H."/>
            <person name="Larsson T."/>
            <person name="Lv J."/>
            <person name="Arendt D."/>
            <person name="Savage R."/>
            <person name="Osoegawa K."/>
            <person name="de Jong P."/>
            <person name="Lindberg D.R."/>
            <person name="Seaver E.C."/>
            <person name="Weisblat D.A."/>
            <person name="Putnam N.H."/>
            <person name="Grigoriev I.V."/>
            <person name="Rokhsar D.S."/>
        </authorList>
    </citation>
    <scope>NUCLEOTIDE SEQUENCE</scope>
    <source>
        <strain evidence="13">I ESC-2004</strain>
    </source>
</reference>
<evidence type="ECO:0000256" key="8">
    <source>
        <dbReference type="ARBA" id="ARBA00023157"/>
    </source>
</evidence>
<dbReference type="PRINTS" id="PR00261">
    <property type="entry name" value="LDLRECEPTOR"/>
</dbReference>
<feature type="disulfide bond" evidence="10">
    <location>
        <begin position="496"/>
        <end position="514"/>
    </location>
</feature>
<keyword evidence="5" id="KW-0677">Repeat</keyword>
<evidence type="ECO:0000256" key="5">
    <source>
        <dbReference type="ARBA" id="ARBA00022737"/>
    </source>
</evidence>
<comment type="caution">
    <text evidence="10">Lacks conserved residue(s) required for the propagation of feature annotation.</text>
</comment>
<feature type="disulfide bond" evidence="10">
    <location>
        <begin position="211"/>
        <end position="229"/>
    </location>
</feature>
<protein>
    <recommendedName>
        <fullName evidence="14">EGF-like domain-containing protein</fullName>
    </recommendedName>
</protein>
<dbReference type="EMBL" id="KB308685">
    <property type="protein sequence ID" value="ELT97024.1"/>
    <property type="molecule type" value="Genomic_DNA"/>
</dbReference>
<dbReference type="Pfam" id="PF00057">
    <property type="entry name" value="Ldl_recept_a"/>
    <property type="match status" value="4"/>
</dbReference>
<proteinExistence type="predicted"/>
<dbReference type="OMA" id="FHCTDGP"/>
<dbReference type="PANTHER" id="PTHR24270">
    <property type="entry name" value="LOW-DENSITY LIPOPROTEIN RECEPTOR-RELATED"/>
    <property type="match status" value="1"/>
</dbReference>